<keyword evidence="6" id="KW-1185">Reference proteome</keyword>
<proteinExistence type="inferred from homology"/>
<dbReference type="InterPro" id="IPR000182">
    <property type="entry name" value="GNAT_dom"/>
</dbReference>
<comment type="caution">
    <text evidence="5">The sequence shown here is derived from an EMBL/GenBank/DDBJ whole genome shotgun (WGS) entry which is preliminary data.</text>
</comment>
<dbReference type="AlphaFoldDB" id="A0A8H9IHJ8"/>
<dbReference type="PANTHER" id="PTHR43792:SF8">
    <property type="entry name" value="[RIBOSOMAL PROTEIN US5]-ALANINE N-ACETYLTRANSFERASE"/>
    <property type="match status" value="1"/>
</dbReference>
<dbReference type="InterPro" id="IPR016181">
    <property type="entry name" value="Acyl_CoA_acyltransferase"/>
</dbReference>
<accession>A0A8H9IHJ8</accession>
<reference evidence="6" key="1">
    <citation type="journal article" date="2019" name="Int. J. Syst. Evol. Microbiol.">
        <title>The Global Catalogue of Microorganisms (GCM) 10K type strain sequencing project: providing services to taxonomists for standard genome sequencing and annotation.</title>
        <authorList>
            <consortium name="The Broad Institute Genomics Platform"/>
            <consortium name="The Broad Institute Genome Sequencing Center for Infectious Disease"/>
            <person name="Wu L."/>
            <person name="Ma J."/>
        </authorList>
    </citation>
    <scope>NUCLEOTIDE SEQUENCE [LARGE SCALE GENOMIC DNA]</scope>
    <source>
        <strain evidence="6">KCTC 42083</strain>
    </source>
</reference>
<keyword evidence="2" id="KW-0012">Acyltransferase</keyword>
<dbReference type="RefSeq" id="WP_189392095.1">
    <property type="nucleotide sequence ID" value="NZ_BMZN01000002.1"/>
</dbReference>
<keyword evidence="1" id="KW-0808">Transferase</keyword>
<dbReference type="Proteomes" id="UP000608923">
    <property type="component" value="Unassembled WGS sequence"/>
</dbReference>
<dbReference type="PANTHER" id="PTHR43792">
    <property type="entry name" value="GNAT FAMILY, PUTATIVE (AFU_ORTHOLOGUE AFUA_3G00765)-RELATED-RELATED"/>
    <property type="match status" value="1"/>
</dbReference>
<comment type="similarity">
    <text evidence="3">Belongs to the acetyltransferase family. RimJ subfamily.</text>
</comment>
<protein>
    <recommendedName>
        <fullName evidence="4">N-acetyltransferase domain-containing protein</fullName>
    </recommendedName>
</protein>
<evidence type="ECO:0000256" key="1">
    <source>
        <dbReference type="ARBA" id="ARBA00022679"/>
    </source>
</evidence>
<dbReference type="Pfam" id="PF13302">
    <property type="entry name" value="Acetyltransf_3"/>
    <property type="match status" value="1"/>
</dbReference>
<dbReference type="PROSITE" id="PS51186">
    <property type="entry name" value="GNAT"/>
    <property type="match status" value="1"/>
</dbReference>
<dbReference type="GO" id="GO:0008999">
    <property type="term" value="F:protein-N-terminal-alanine acetyltransferase activity"/>
    <property type="evidence" value="ECO:0007669"/>
    <property type="project" value="TreeGrafter"/>
</dbReference>
<sequence length="169" mass="18771">MSIIQIRRVTPTDAADLIAANLANQDYHLPWVTPFTDKAGFDNWFSRGLTGPNVGLIAREVASKKVIGVVNINEIVAGAFQSAYLGYYGMQDFARTGLMTQVLRAAVDYAFSELGLHRLEANIQPGNAASIALVRRVGFKYEGFSPSYLCINGEWRDHERWALLADLYK</sequence>
<dbReference type="EMBL" id="BMZN01000002">
    <property type="protein sequence ID" value="GHC46047.1"/>
    <property type="molecule type" value="Genomic_DNA"/>
</dbReference>
<name>A0A8H9IHJ8_9BURK</name>
<gene>
    <name evidence="5" type="ORF">GCM10010096_17020</name>
</gene>
<evidence type="ECO:0000259" key="4">
    <source>
        <dbReference type="PROSITE" id="PS51186"/>
    </source>
</evidence>
<organism evidence="5 6">
    <name type="scientific">Alcaligenes pakistanensis</name>
    <dbReference type="NCBI Taxonomy" id="1482717"/>
    <lineage>
        <taxon>Bacteria</taxon>
        <taxon>Pseudomonadati</taxon>
        <taxon>Pseudomonadota</taxon>
        <taxon>Betaproteobacteria</taxon>
        <taxon>Burkholderiales</taxon>
        <taxon>Alcaligenaceae</taxon>
        <taxon>Alcaligenes</taxon>
    </lineage>
</organism>
<evidence type="ECO:0000256" key="2">
    <source>
        <dbReference type="ARBA" id="ARBA00023315"/>
    </source>
</evidence>
<feature type="domain" description="N-acetyltransferase" evidence="4">
    <location>
        <begin position="4"/>
        <end position="166"/>
    </location>
</feature>
<evidence type="ECO:0000313" key="5">
    <source>
        <dbReference type="EMBL" id="GHC46047.1"/>
    </source>
</evidence>
<dbReference type="InterPro" id="IPR051531">
    <property type="entry name" value="N-acetyltransferase"/>
</dbReference>
<dbReference type="SUPFAM" id="SSF55729">
    <property type="entry name" value="Acyl-CoA N-acyltransferases (Nat)"/>
    <property type="match status" value="1"/>
</dbReference>
<dbReference type="Gene3D" id="3.40.630.30">
    <property type="match status" value="1"/>
</dbReference>
<evidence type="ECO:0000256" key="3">
    <source>
        <dbReference type="ARBA" id="ARBA00038502"/>
    </source>
</evidence>
<dbReference type="GO" id="GO:0005737">
    <property type="term" value="C:cytoplasm"/>
    <property type="evidence" value="ECO:0007669"/>
    <property type="project" value="TreeGrafter"/>
</dbReference>
<evidence type="ECO:0000313" key="6">
    <source>
        <dbReference type="Proteomes" id="UP000608923"/>
    </source>
</evidence>